<dbReference type="PANTHER" id="PTHR33067">
    <property type="entry name" value="RNA-DIRECTED DNA POLYMERASE-RELATED"/>
    <property type="match status" value="1"/>
</dbReference>
<dbReference type="AlphaFoldDB" id="A0A1S3ZAX1"/>
<reference evidence="1" key="1">
    <citation type="submission" date="2025-08" db="UniProtKB">
        <authorList>
            <consortium name="RefSeq"/>
        </authorList>
    </citation>
    <scope>IDENTIFICATION</scope>
</reference>
<sequence>MGETSDAKKENEERKYMPALHFPQRIKHKKLDKCFGQFLEMLKQLYVNTPFIELLTQMTAYEIFLKEMLSSKRLLEETTMIKLNIHCSAILQNKIPQKYGDPRSFTIPCFLWIEKFDKALYDSSSSINLLFYFQKLEGEIGVIKSIPVYSQLADKATIIPE</sequence>
<dbReference type="KEGG" id="nta:107784715"/>
<organism evidence="1">
    <name type="scientific">Nicotiana tabacum</name>
    <name type="common">Common tobacco</name>
    <dbReference type="NCBI Taxonomy" id="4097"/>
    <lineage>
        <taxon>Eukaryota</taxon>
        <taxon>Viridiplantae</taxon>
        <taxon>Streptophyta</taxon>
        <taxon>Embryophyta</taxon>
        <taxon>Tracheophyta</taxon>
        <taxon>Spermatophyta</taxon>
        <taxon>Magnoliopsida</taxon>
        <taxon>eudicotyledons</taxon>
        <taxon>Gunneridae</taxon>
        <taxon>Pentapetalae</taxon>
        <taxon>asterids</taxon>
        <taxon>lamiids</taxon>
        <taxon>Solanales</taxon>
        <taxon>Solanaceae</taxon>
        <taxon>Nicotianoideae</taxon>
        <taxon>Nicotianeae</taxon>
        <taxon>Nicotiana</taxon>
    </lineage>
</organism>
<dbReference type="RefSeq" id="XP_016461372.1">
    <property type="nucleotide sequence ID" value="XM_016605886.1"/>
</dbReference>
<name>A0A1S3ZAX1_TOBAC</name>
<dbReference type="PaxDb" id="4097-A0A1S3ZAX1"/>
<accession>A0A1S3ZAX1</accession>
<protein>
    <submittedName>
        <fullName evidence="1">Uncharacterized protein</fullName>
    </submittedName>
</protein>
<dbReference type="OrthoDB" id="778454at2759"/>
<dbReference type="PANTHER" id="PTHR33067:SF31">
    <property type="entry name" value="RNA-DIRECTED DNA POLYMERASE"/>
    <property type="match status" value="1"/>
</dbReference>
<gene>
    <name evidence="1" type="primary">LOC107784715</name>
</gene>
<evidence type="ECO:0000313" key="1">
    <source>
        <dbReference type="RefSeq" id="XP_016461372.1"/>
    </source>
</evidence>
<proteinExistence type="predicted"/>